<dbReference type="GO" id="GO:0005615">
    <property type="term" value="C:extracellular space"/>
    <property type="evidence" value="ECO:0007669"/>
    <property type="project" value="TreeGrafter"/>
</dbReference>
<feature type="domain" description="Trimeric autotransporter adhesin YadA-like stalk" evidence="15">
    <location>
        <begin position="2321"/>
        <end position="2354"/>
    </location>
</feature>
<feature type="domain" description="Trimeric autotransporter adhesin YadA-like head" evidence="14">
    <location>
        <begin position="197"/>
        <end position="219"/>
    </location>
</feature>
<evidence type="ECO:0000256" key="12">
    <source>
        <dbReference type="SAM" id="MobiDB-lite"/>
    </source>
</evidence>
<keyword evidence="7" id="KW-0732">Signal</keyword>
<dbReference type="KEGG" id="bpsi:IX83_04530"/>
<feature type="domain" description="Trimeric autotransporter adhesin YadA-like head" evidence="14">
    <location>
        <begin position="262"/>
        <end position="288"/>
    </location>
</feature>
<dbReference type="Pfam" id="PF03895">
    <property type="entry name" value="YadA_anchor"/>
    <property type="match status" value="1"/>
</dbReference>
<dbReference type="CDD" id="cd12820">
    <property type="entry name" value="LbR_YadA-like"/>
    <property type="match status" value="3"/>
</dbReference>
<reference evidence="17 18" key="1">
    <citation type="journal article" date="2014" name="BMC Genomics">
        <title>A genomic perspective on a new bacterial genus and species from the Alcaligenaceae family, Basilea psittacipulmonis.</title>
        <authorList>
            <person name="Whiteson K.L."/>
            <person name="Hernandez D."/>
            <person name="Lazarevic V."/>
            <person name="Gaia N."/>
            <person name="Farinelli L."/>
            <person name="Francois P."/>
            <person name="Pilo P."/>
            <person name="Frey J."/>
            <person name="Schrenzel J."/>
        </authorList>
    </citation>
    <scope>NUCLEOTIDE SEQUENCE [LARGE SCALE GENOMIC DNA]</scope>
    <source>
        <strain evidence="17 18">DSM 24701</strain>
    </source>
</reference>
<feature type="domain" description="Trimeric autotransporter adhesin YadA-like stalk" evidence="15">
    <location>
        <begin position="408"/>
        <end position="448"/>
    </location>
</feature>
<feature type="coiled-coil region" evidence="11">
    <location>
        <begin position="1820"/>
        <end position="1847"/>
    </location>
</feature>
<dbReference type="GO" id="GO:0031012">
    <property type="term" value="C:extracellular matrix"/>
    <property type="evidence" value="ECO:0007669"/>
    <property type="project" value="TreeGrafter"/>
</dbReference>
<feature type="domain" description="Trimeric autotransporter adhesin YadA-like stalk" evidence="15">
    <location>
        <begin position="2574"/>
        <end position="2613"/>
    </location>
</feature>
<dbReference type="Pfam" id="PF13018">
    <property type="entry name" value="ESPR"/>
    <property type="match status" value="1"/>
</dbReference>
<evidence type="ECO:0000256" key="4">
    <source>
        <dbReference type="ARBA" id="ARBA00022448"/>
    </source>
</evidence>
<feature type="domain" description="Trimeric autotransporter adhesin YadA-like head" evidence="14">
    <location>
        <begin position="238"/>
        <end position="260"/>
    </location>
</feature>
<dbReference type="eggNOG" id="COG5295">
    <property type="taxonomic scope" value="Bacteria"/>
</dbReference>
<dbReference type="PANTHER" id="PTHR24023:SF1082">
    <property type="entry name" value="COLLAGEN TRIPLE HELIX REPEAT"/>
    <property type="match status" value="1"/>
</dbReference>
<evidence type="ECO:0008006" key="19">
    <source>
        <dbReference type="Google" id="ProtNLM"/>
    </source>
</evidence>
<feature type="domain" description="Trimeric autotransporter adhesin YadA-like head" evidence="14">
    <location>
        <begin position="615"/>
        <end position="641"/>
    </location>
</feature>
<dbReference type="STRING" id="1072685.IX83_04530"/>
<dbReference type="InterPro" id="IPR011049">
    <property type="entry name" value="Serralysin-like_metalloprot_C"/>
</dbReference>
<evidence type="ECO:0000256" key="1">
    <source>
        <dbReference type="ARBA" id="ARBA00004241"/>
    </source>
</evidence>
<keyword evidence="11" id="KW-0175">Coiled coil</keyword>
<dbReference type="RefSeq" id="WP_038499643.1">
    <property type="nucleotide sequence ID" value="NZ_CP009238.1"/>
</dbReference>
<dbReference type="Gene3D" id="6.10.250.2120">
    <property type="match status" value="5"/>
</dbReference>
<feature type="domain" description="Trimeric autotransporter adhesin YadA-like C-terminal membrane anchor" evidence="13">
    <location>
        <begin position="3936"/>
        <end position="3991"/>
    </location>
</feature>
<feature type="domain" description="ESPR" evidence="16">
    <location>
        <begin position="1"/>
        <end position="34"/>
    </location>
</feature>
<sequence>MNRIYKVIYRHSVGRFVVVSELAKGHVKSSSQGNELENTSYRKGTESFRLGLLSLFLLSSIYPQLAIASSIKQGDNVNISSSAASAIAIGDDTTSLKNYGIALGSKANSNGESSIALGRSANALANWATALGNGANGLGVSSVAVGSGTRANATSATALGNDAKADANSSTAVGHKATALQDYATALGYNATASQWYATALGNNATASGWRATALGDNANASGWNATALGVNATATRDAIALGFNATASAVNATALGNFANASGGSSTALGHFANASGGSSTALGLYANASAVNATALGVNATASAANATALGVNTKVSGQNSVALGVNVNATGDNSVALGLNATVSLINSVALGTYANVSVMNSVALGSGSTASQGDVTSDKSYLTNVVTREANGVISVGKDAIRRRITNVADGVLDDDVATVAQLKAQQNNVKNILGGNAIVAANGTVTMTDIGGTGKTTVHDAIKSVADSMDWLTYKKGSTFTAPTATGSDSMAFGSGAKASNTNTIALGANSNASGKNDIAIGGAITKGTGFFNAAYEGKYKDDGSMNIAIGKGASIENITDANNKSTSFAASSIALGAYASAKGYRSLAIGFLANVTNNNALAIGAEAKASGDSSAALGYFANASVADSVALGSNSTTITRDITTNNGYLTNAVTNGTNGVISVGTDTSRRRITNVADGVLNDDVATVAQLKAQQNNLKTLLGGNAAVATNGTVTMTDIGGTGKNNINDAIKEIKNIASNVTQGVQWGLAVDNGSGSQDVTPDGTPKKVTLKAGKNVSLDNANGTVTINANTDTIESKTVKLGDGTNGTTIAIAGKDGANGANGEAGKAGVDGNSITRIVYTDPDNKQHTVATLEDGLKFAGDSGAEIAKNLNETLTIKGEATGEASTGNIKVESDGTNLLVKLAKDVDLGSTGSLKAGNTKVSADGITFENNGAASLNSNGLTITGGPSVTTSGINAGNKVISNVANGTADGDAVNFSQLKGVETKADNAQTAAQKAQGTADAAKAVAEAAQTAANNAGDAQWSLAVQNGEAAAESITPSSDKKVTLKAGDNVTLTKGANGEVTIATSAQKLAADNVGAKTITIGGTGTDGSSGTNGSNGTVIAIAGKDGKNGTNGANGATGEAGKAGLDGESMTRIVYTDPDGTTNHTVATLEDGLKFKGDSGDTIAKKLNETLTIKGGESEASKLTDNNIGVVNDGSGNLVVKLAKALTGLSSVSAETFTAGNTTINTDGLSITGGPSVKASGIDAGNKVISNVANGTADGDAVNFSQLKGVETKADNAQTVAQKAQGTADAAKAVAEAAQTAANNAGDAQWSLAVQNGEAAAESITPSSDKKVTLKAGDNVTLTKGENGEVTIATSAQKLAADNVGAKTITIGGTGTDGSSGTNGSNGTVIAIAGKDGKNGTNGANGATGEAGKAGLDGESMTRIVYTDPDGTTNHTVATLEDGLKFAGDSGAEIAKKLNETLTIKGEATGEASTGNIKVESDGTNLVVKLAKALTGLSSVSADTFTAGNTTINTDGLTITGGPSVTKEGINAGNKQITNIASGGVTNGSTNAVTGGEVYTAIETAKSALEGNQWSLAVQNGETTENVTAKDKKVTLKAGTNISLENKDGVVTVNAADNVQVTKVETEQVLIKGEKGTDGADGQDGVTLTVKGKDGVDGKKGDAGVNGESITRVVYADDKGGSHTVATLEDGLKFAGDSGNAIAKKLNETLTIKGEATGETSTGNIKVESDGTNLVVKLAKALTGLSSVSAETFTAGNTTINTDGLSITGGPSVKASGIDAGNKVISNVANGTADGDAVNFSQLSAVETKATDAQTAAQKAQKTADEANTAIQNAKTELAGNQWSLAVQNGSEAAQDITPSDDKKVTLKAGDNVTLTKGENGEVTIATSAQKLAADNVGAKTITIGGTGTDGSSGTNGSNGTVIAIAGKDGKNGTNGQSGTEGAAGEAGLDGKSITRIVYTDPDGTTNHTVATLEDGLKFAGDSGAEIAKKLNETLTIKGEATGETSTGNIKVESDGTNLVVKLAKALTGLSSVSAETFTAGNTTINTDGLSITGGPSVKASGIDAGNKVISNVATGTADGDAVNKGQLDKAIETVTGKITEAQGVQWGLAVDNGSGSQDVTPDGTPKKVTLKAGKNVSLDNANGTVTINANTDTIESKTVKLGDGTNGTTIAIAGKDGANGANGEAGKAGVDGNSITRIVYTDPDNKQHTVATLEDGLKFAGDSGAEIAKKLNETLTIKGEATGETSTGNIKVESDGTNLVVKLAKALTGLSSVSADTFTAGNTTINTDGLSITGGPSVKASGIDAGNKVISNVANGTADGDAVNKGQLDKAIETVTGKITEAQGVQWGLAVDNGSGSQDVTPDGTPKKVTLKAGKNVSLDNANGTVTINANTDTIESKTVKLGDGTNGTTIAIAGKDGANGANGEAGKAGVDGNSITRIVYTDPDNKQHTVATLEDGLKFAGDSGAEIAKNLNETLTIKGEAAGEASTGNIKVESDGTNLLVKLAKDVDLGSTGSLKAGNTKVSADGITFENNGAASLNSNGLTITGGPSVTTSGINAGNKVISNVANGTADGDAVNFSQLKGVETKADNAQTAAQKAQGTADAAKAAAEAAQTAANNAGDAQWSLAVQNGEAAAESITPSSDKKVTLKAGDNVTLTKGANGEVTIATSAQKLAADNVGAKTITIGGTGTDGSSGTNGSNGTVIAIAGKDGKNGTNGANGATGEAGKAGLDGESMTRIVYTDPDGTTNHTVATLEDGLKFQGDDEKAIAKKLNETLTIKGEAAGEASTGNIKVESDGTNLVVKLAKALTGLSSVSAETFTAGNTTINTDGLSITGGPSVKASGIDAGNKVISNVANGTADGDAVNFSQLKGVETKADNAQTAAQKAQGTADAAKAAAEAAQTAANNAGDAQWSLAVQNGEAAAESITPSSDKKVTLKAGDNVTLTKGANGEVTIATSAQKLAADNVGAKTITIGGTGTDGSSGTNGSNGTVIAIAGKDGKNGTNGQSGTEGAAGEAGLDGKSITRIVYTDPDGTTNHTVATLEDGLKFAGDSGAEIAKKLNETLTIKGEATGETSTGNIKVESDGTNLVVKLAKALTGLSSVSADTFTAGNTTINTDGLSITGGPSVTKEGINAGNKQITNIASGGVTNGSTNAVTGGEVYTAIETAKSALEGNQWSLAVQNGETTENVTAKDKKVTLKAGTNISLENKDGVVTVNAADNVQVTKVETEQVLIKGEKGTDGADGQDGVTLTVKGKDGVDGKKGDAGVNGESITRVVYADDKGGSHTVATLEDGLKFAGDSGNAIAKKLNETLTIKGEATGEASTGNIKVESDGTNLLVKLAKDVDLGSTGSLKAGNTKVSADGITFENNGAASLNSNGLTITGGPSVTTSGIDAGNKKITKVASGLGDTKLAVATGDTLTNAANIGDLKNAMNAITSSATGGFGLKADDNNEVKANLGNTITVNGDNQNITTSVDNNAVKVALNDQVTLGKKDSTGKVTLNNKEGKANVTLDGDKGLTVGKVADKSNGTSVSDMGVISTDDQGNKALHMAAGSTYMGADGKTVSISADGLYNGGNKITGVAAGDISAASTDAVNGSQLFAIQNAVKGIKESKLSFQGDDGQAVSKTLGETLTIKGGATMNLSDGNIGVVADDKGSLNVKLSKDLVDMNSASFKSEAQTTQDSEGNSVKTETTARIDATNGLVLSTTSTTTATDGSETTDRKTVALSANGLDNGGNKITNVKAGEQDTDAVNYGQLKAVVASVSNKYVNVKSSGEAAVAKGEEGVAVGSGATVEDGATKGSVAIGAGSKAKAAHKPTQDNNGYYAAFDGEVAGLTVNDQNPTGPAVVSFGTEGAERQLQHVAPGVISATSTDAINGSQLHATNMQVLNNKLAINNLSKHIDTVDKDLRAGIAGTIAMSNLVMDSGAGRSTVSVAAGSYKGQTAMAVGYARVSENNKFRVKFSGSTNSRGDVGVGAGVGYSW</sequence>
<evidence type="ECO:0000259" key="16">
    <source>
        <dbReference type="Pfam" id="PF13018"/>
    </source>
</evidence>
<feature type="domain" description="Trimeric autotransporter adhesin YadA-like stalk" evidence="15">
    <location>
        <begin position="2080"/>
        <end position="2113"/>
    </location>
</feature>
<dbReference type="Pfam" id="PF05662">
    <property type="entry name" value="YadA_stalk"/>
    <property type="match status" value="12"/>
</dbReference>
<keyword evidence="6" id="KW-0812">Transmembrane</keyword>
<comment type="subcellular location">
    <subcellularLocation>
        <location evidence="2">Cell outer membrane</location>
    </subcellularLocation>
    <subcellularLocation>
        <location evidence="1">Cell surface</location>
    </subcellularLocation>
</comment>
<keyword evidence="10" id="KW-0998">Cell outer membrane</keyword>
<feature type="domain" description="Trimeric autotransporter adhesin YadA-like stalk" evidence="15">
    <location>
        <begin position="2862"/>
        <end position="2901"/>
    </location>
</feature>
<feature type="region of interest" description="Disordered" evidence="12">
    <location>
        <begin position="1938"/>
        <end position="1957"/>
    </location>
</feature>
<feature type="domain" description="Trimeric autotransporter adhesin YadA-like stalk" evidence="15">
    <location>
        <begin position="968"/>
        <end position="1007"/>
    </location>
</feature>
<dbReference type="Pfam" id="PF05658">
    <property type="entry name" value="YadA_head"/>
    <property type="match status" value="12"/>
</dbReference>
<feature type="region of interest" description="Disordered" evidence="12">
    <location>
        <begin position="3683"/>
        <end position="3703"/>
    </location>
</feature>
<dbReference type="Gene3D" id="2.20.70.140">
    <property type="match status" value="10"/>
</dbReference>
<dbReference type="GO" id="GO:0015031">
    <property type="term" value="P:protein transport"/>
    <property type="evidence" value="ECO:0007669"/>
    <property type="project" value="UniProtKB-KW"/>
</dbReference>
<dbReference type="PANTHER" id="PTHR24023">
    <property type="entry name" value="COLLAGEN ALPHA"/>
    <property type="match status" value="1"/>
</dbReference>
<evidence type="ECO:0000256" key="8">
    <source>
        <dbReference type="ARBA" id="ARBA00022927"/>
    </source>
</evidence>
<dbReference type="InterPro" id="IPR050149">
    <property type="entry name" value="Collagen_superfamily"/>
</dbReference>
<proteinExistence type="inferred from homology"/>
<feature type="domain" description="Trimeric autotransporter adhesin YadA-like head" evidence="14">
    <location>
        <begin position="319"/>
        <end position="344"/>
    </location>
</feature>
<feature type="domain" description="Trimeric autotransporter adhesin YadA-like stalk" evidence="15">
    <location>
        <begin position="3587"/>
        <end position="3625"/>
    </location>
</feature>
<dbReference type="Gene3D" id="2.60.40.4050">
    <property type="match status" value="1"/>
</dbReference>
<gene>
    <name evidence="17" type="ORF">IX83_04530</name>
</gene>
<dbReference type="InterPro" id="IPR005594">
    <property type="entry name" value="YadA_C"/>
</dbReference>
<dbReference type="GO" id="GO:0009279">
    <property type="term" value="C:cell outer membrane"/>
    <property type="evidence" value="ECO:0007669"/>
    <property type="project" value="UniProtKB-SubCell"/>
</dbReference>
<evidence type="ECO:0000259" key="15">
    <source>
        <dbReference type="Pfam" id="PF05662"/>
    </source>
</evidence>
<dbReference type="InterPro" id="IPR008635">
    <property type="entry name" value="Coiled_stalk_dom"/>
</dbReference>
<evidence type="ECO:0000313" key="17">
    <source>
        <dbReference type="EMBL" id="AIL32669.1"/>
    </source>
</evidence>
<evidence type="ECO:0000259" key="13">
    <source>
        <dbReference type="Pfam" id="PF03895"/>
    </source>
</evidence>
<dbReference type="EMBL" id="CP009238">
    <property type="protein sequence ID" value="AIL32669.1"/>
    <property type="molecule type" value="Genomic_DNA"/>
</dbReference>
<feature type="domain" description="Trimeric autotransporter adhesin YadA-like head" evidence="14">
    <location>
        <begin position="349"/>
        <end position="372"/>
    </location>
</feature>
<evidence type="ECO:0000256" key="9">
    <source>
        <dbReference type="ARBA" id="ARBA00023136"/>
    </source>
</evidence>
<dbReference type="HOGENOM" id="CLU_224125_0_0_4"/>
<evidence type="ECO:0000256" key="6">
    <source>
        <dbReference type="ARBA" id="ARBA00022692"/>
    </source>
</evidence>
<feature type="region of interest" description="Disordered" evidence="12">
    <location>
        <begin position="3008"/>
        <end position="3027"/>
    </location>
</feature>
<keyword evidence="18" id="KW-1185">Reference proteome</keyword>
<dbReference type="Gene3D" id="3.30.1300.30">
    <property type="entry name" value="GSPII I/J protein-like"/>
    <property type="match status" value="1"/>
</dbReference>
<dbReference type="InterPro" id="IPR008640">
    <property type="entry name" value="Adhesin_Head_dom"/>
</dbReference>
<evidence type="ECO:0000259" key="14">
    <source>
        <dbReference type="Pfam" id="PF05658"/>
    </source>
</evidence>
<dbReference type="Gene3D" id="2.150.10.10">
    <property type="entry name" value="Serralysin-like metalloprotease, C-terminal"/>
    <property type="match status" value="7"/>
</dbReference>
<evidence type="ECO:0000256" key="3">
    <source>
        <dbReference type="ARBA" id="ARBA00005848"/>
    </source>
</evidence>
<evidence type="ECO:0000256" key="5">
    <source>
        <dbReference type="ARBA" id="ARBA00022452"/>
    </source>
</evidence>
<evidence type="ECO:0000256" key="10">
    <source>
        <dbReference type="ARBA" id="ARBA00023237"/>
    </source>
</evidence>
<organism evidence="17 18">
    <name type="scientific">Basilea psittacipulmonis DSM 24701</name>
    <dbReference type="NCBI Taxonomy" id="1072685"/>
    <lineage>
        <taxon>Bacteria</taxon>
        <taxon>Pseudomonadati</taxon>
        <taxon>Pseudomonadota</taxon>
        <taxon>Betaproteobacteria</taxon>
        <taxon>Burkholderiales</taxon>
        <taxon>Alcaligenaceae</taxon>
        <taxon>Basilea</taxon>
    </lineage>
</organism>
<dbReference type="OrthoDB" id="1632057at2"/>
<accession>A0A077DDH4</accession>
<feature type="domain" description="Trimeric autotransporter adhesin YadA-like stalk" evidence="15">
    <location>
        <begin position="3747"/>
        <end position="3782"/>
    </location>
</feature>
<feature type="domain" description="Trimeric autotransporter adhesin YadA-like head" evidence="14">
    <location>
        <begin position="165"/>
        <end position="191"/>
    </location>
</feature>
<evidence type="ECO:0000313" key="18">
    <source>
        <dbReference type="Proteomes" id="UP000028945"/>
    </source>
</evidence>
<evidence type="ECO:0000256" key="7">
    <source>
        <dbReference type="ARBA" id="ARBA00022729"/>
    </source>
</evidence>
<feature type="domain" description="Trimeric autotransporter adhesin YadA-like stalk" evidence="15">
    <location>
        <begin position="3868"/>
        <end position="3907"/>
    </location>
</feature>
<feature type="domain" description="Trimeric autotransporter adhesin YadA-like head" evidence="14">
    <location>
        <begin position="290"/>
        <end position="315"/>
    </location>
</feature>
<keyword evidence="5" id="KW-1134">Transmembrane beta strand</keyword>
<keyword evidence="4" id="KW-0813">Transport</keyword>
<dbReference type="InterPro" id="IPR024973">
    <property type="entry name" value="ESPR"/>
</dbReference>
<dbReference type="InterPro" id="IPR045584">
    <property type="entry name" value="Pilin-like"/>
</dbReference>
<keyword evidence="9" id="KW-0472">Membrane</keyword>
<name>A0A077DDH4_9BURK</name>
<feature type="domain" description="Trimeric autotransporter adhesin YadA-like head" evidence="14">
    <location>
        <begin position="490"/>
        <end position="516"/>
    </location>
</feature>
<feature type="domain" description="Trimeric autotransporter adhesin YadA-like stalk" evidence="15">
    <location>
        <begin position="1795"/>
        <end position="1832"/>
    </location>
</feature>
<evidence type="ECO:0000256" key="2">
    <source>
        <dbReference type="ARBA" id="ARBA00004442"/>
    </source>
</evidence>
<dbReference type="Proteomes" id="UP000028945">
    <property type="component" value="Chromosome"/>
</dbReference>
<dbReference type="SUPFAM" id="SSF101967">
    <property type="entry name" value="Adhesin YadA, collagen-binding domain"/>
    <property type="match status" value="13"/>
</dbReference>
<evidence type="ECO:0000256" key="11">
    <source>
        <dbReference type="SAM" id="Coils"/>
    </source>
</evidence>
<feature type="domain" description="Trimeric autotransporter adhesin YadA-like stalk" evidence="15">
    <location>
        <begin position="677"/>
        <end position="717"/>
    </location>
</feature>
<dbReference type="GO" id="GO:0009986">
    <property type="term" value="C:cell surface"/>
    <property type="evidence" value="ECO:0007669"/>
    <property type="project" value="UniProtKB-SubCell"/>
</dbReference>
<keyword evidence="8" id="KW-0653">Protein transport</keyword>
<feature type="domain" description="Trimeric autotransporter adhesin YadA-like head" evidence="14">
    <location>
        <begin position="139"/>
        <end position="163"/>
    </location>
</feature>
<feature type="domain" description="Trimeric autotransporter adhesin YadA-like head" evidence="14">
    <location>
        <begin position="110"/>
        <end position="135"/>
    </location>
</feature>
<comment type="similarity">
    <text evidence="3">Belongs to the autotransporter-2 (AT-2) (TC 1.B.40) family.</text>
</comment>
<dbReference type="SUPFAM" id="SSF54523">
    <property type="entry name" value="Pili subunits"/>
    <property type="match status" value="1"/>
</dbReference>
<protein>
    <recommendedName>
        <fullName evidence="19">Autotransporter domain-containing protein</fullName>
    </recommendedName>
</protein>
<feature type="domain" description="Trimeric autotransporter adhesin YadA-like head" evidence="14">
    <location>
        <begin position="587"/>
        <end position="613"/>
    </location>
</feature>
<feature type="domain" description="Trimeric autotransporter adhesin YadA-like stalk" evidence="15">
    <location>
        <begin position="1259"/>
        <end position="1294"/>
    </location>
</feature>